<dbReference type="Proteomes" id="UP000181936">
    <property type="component" value="Chromosome"/>
</dbReference>
<organism evidence="2 3">
    <name type="scientific">Bacillus weihaiensis</name>
    <dbReference type="NCBI Taxonomy" id="1547283"/>
    <lineage>
        <taxon>Bacteria</taxon>
        <taxon>Bacillati</taxon>
        <taxon>Bacillota</taxon>
        <taxon>Bacilli</taxon>
        <taxon>Bacillales</taxon>
        <taxon>Bacillaceae</taxon>
        <taxon>Bacillus</taxon>
    </lineage>
</organism>
<proteinExistence type="predicted"/>
<dbReference type="AlphaFoldDB" id="A0A1L3MQ09"/>
<keyword evidence="1" id="KW-0472">Membrane</keyword>
<protein>
    <submittedName>
        <fullName evidence="2">Uncharacterized protein</fullName>
    </submittedName>
</protein>
<sequence length="59" mass="6434">MGEFFSSFFLFAGWLVLGLGLFVLFFGGFGNPYTLFTRGCIVAVGGLMLTVSKKLDSKK</sequence>
<reference evidence="2 3" key="1">
    <citation type="journal article" date="2016" name="Sci. Rep.">
        <title>Complete genome sequence and transcriptomic analysis of a novel marine strain Bacillus weihaiensis reveals the mechanism of brown algae degradation.</title>
        <authorList>
            <person name="Zhu Y."/>
            <person name="Chen P."/>
            <person name="Bao Y."/>
            <person name="Men Y."/>
            <person name="Zeng Y."/>
            <person name="Yang J."/>
            <person name="Sun J."/>
            <person name="Sun Y."/>
        </authorList>
    </citation>
    <scope>NUCLEOTIDE SEQUENCE [LARGE SCALE GENOMIC DNA]</scope>
    <source>
        <strain evidence="2 3">Alg07</strain>
    </source>
</reference>
<keyword evidence="3" id="KW-1185">Reference proteome</keyword>
<dbReference type="EMBL" id="CP016020">
    <property type="protein sequence ID" value="APH04427.1"/>
    <property type="molecule type" value="Genomic_DNA"/>
</dbReference>
<dbReference type="RefSeq" id="WP_072579216.1">
    <property type="nucleotide sequence ID" value="NZ_CP016020.1"/>
</dbReference>
<gene>
    <name evidence="2" type="ORF">A9C19_06520</name>
</gene>
<dbReference type="KEGG" id="bwh:A9C19_06520"/>
<evidence type="ECO:0000313" key="2">
    <source>
        <dbReference type="EMBL" id="APH04427.1"/>
    </source>
</evidence>
<evidence type="ECO:0000256" key="1">
    <source>
        <dbReference type="SAM" id="Phobius"/>
    </source>
</evidence>
<accession>A0A1L3MQ09</accession>
<feature type="transmembrane region" description="Helical" evidence="1">
    <location>
        <begin position="7"/>
        <end position="29"/>
    </location>
</feature>
<name>A0A1L3MQ09_9BACI</name>
<keyword evidence="1" id="KW-0812">Transmembrane</keyword>
<keyword evidence="1" id="KW-1133">Transmembrane helix</keyword>
<feature type="transmembrane region" description="Helical" evidence="1">
    <location>
        <begin position="35"/>
        <end position="52"/>
    </location>
</feature>
<evidence type="ECO:0000313" key="3">
    <source>
        <dbReference type="Proteomes" id="UP000181936"/>
    </source>
</evidence>